<dbReference type="EMBL" id="JAFNEN010000926">
    <property type="protein sequence ID" value="KAG8176023.1"/>
    <property type="molecule type" value="Genomic_DNA"/>
</dbReference>
<accession>A0AAV6TWN2</accession>
<feature type="compositionally biased region" description="Acidic residues" evidence="1">
    <location>
        <begin position="21"/>
        <end position="37"/>
    </location>
</feature>
<evidence type="ECO:0000256" key="1">
    <source>
        <dbReference type="SAM" id="MobiDB-lite"/>
    </source>
</evidence>
<dbReference type="Proteomes" id="UP000827092">
    <property type="component" value="Unassembled WGS sequence"/>
</dbReference>
<feature type="region of interest" description="Disordered" evidence="1">
    <location>
        <begin position="1"/>
        <end position="40"/>
    </location>
</feature>
<dbReference type="AlphaFoldDB" id="A0AAV6TWN2"/>
<evidence type="ECO:0000313" key="2">
    <source>
        <dbReference type="EMBL" id="KAG8176023.1"/>
    </source>
</evidence>
<comment type="caution">
    <text evidence="2">The sequence shown here is derived from an EMBL/GenBank/DDBJ whole genome shotgun (WGS) entry which is preliminary data.</text>
</comment>
<feature type="compositionally biased region" description="Polar residues" evidence="1">
    <location>
        <begin position="1"/>
        <end position="13"/>
    </location>
</feature>
<gene>
    <name evidence="2" type="ORF">JTE90_025350</name>
</gene>
<sequence>MTEENNSNGTISRFQVKIVSDPDEQDGITEEEDGEGEDTVHSLRHYTHEALPRAENYRNAHSVHAHFPRPTLDELHNGSGPEDVEKVS</sequence>
<keyword evidence="3" id="KW-1185">Reference proteome</keyword>
<reference evidence="2 3" key="1">
    <citation type="journal article" date="2022" name="Nat. Ecol. Evol.">
        <title>A masculinizing supergene underlies an exaggerated male reproductive morph in a spider.</title>
        <authorList>
            <person name="Hendrickx F."/>
            <person name="De Corte Z."/>
            <person name="Sonet G."/>
            <person name="Van Belleghem S.M."/>
            <person name="Kostlbacher S."/>
            <person name="Vangestel C."/>
        </authorList>
    </citation>
    <scope>NUCLEOTIDE SEQUENCE [LARGE SCALE GENOMIC DNA]</scope>
    <source>
        <strain evidence="2">W744_W776</strain>
    </source>
</reference>
<feature type="region of interest" description="Disordered" evidence="1">
    <location>
        <begin position="61"/>
        <end position="88"/>
    </location>
</feature>
<protein>
    <submittedName>
        <fullName evidence="2">Uncharacterized protein</fullName>
    </submittedName>
</protein>
<name>A0AAV6TWN2_9ARAC</name>
<proteinExistence type="predicted"/>
<evidence type="ECO:0000313" key="3">
    <source>
        <dbReference type="Proteomes" id="UP000827092"/>
    </source>
</evidence>
<organism evidence="2 3">
    <name type="scientific">Oedothorax gibbosus</name>
    <dbReference type="NCBI Taxonomy" id="931172"/>
    <lineage>
        <taxon>Eukaryota</taxon>
        <taxon>Metazoa</taxon>
        <taxon>Ecdysozoa</taxon>
        <taxon>Arthropoda</taxon>
        <taxon>Chelicerata</taxon>
        <taxon>Arachnida</taxon>
        <taxon>Araneae</taxon>
        <taxon>Araneomorphae</taxon>
        <taxon>Entelegynae</taxon>
        <taxon>Araneoidea</taxon>
        <taxon>Linyphiidae</taxon>
        <taxon>Erigoninae</taxon>
        <taxon>Oedothorax</taxon>
    </lineage>
</organism>